<keyword evidence="2" id="KW-1185">Reference proteome</keyword>
<dbReference type="EMBL" id="JBHSBL010000029">
    <property type="protein sequence ID" value="MFC4071849.1"/>
    <property type="molecule type" value="Genomic_DNA"/>
</dbReference>
<comment type="caution">
    <text evidence="1">The sequence shown here is derived from an EMBL/GenBank/DDBJ whole genome shotgun (WGS) entry which is preliminary data.</text>
</comment>
<reference evidence="2" key="1">
    <citation type="journal article" date="2019" name="Int. J. Syst. Evol. Microbiol.">
        <title>The Global Catalogue of Microorganisms (GCM) 10K type strain sequencing project: providing services to taxonomists for standard genome sequencing and annotation.</title>
        <authorList>
            <consortium name="The Broad Institute Genomics Platform"/>
            <consortium name="The Broad Institute Genome Sequencing Center for Infectious Disease"/>
            <person name="Wu L."/>
            <person name="Ma J."/>
        </authorList>
    </citation>
    <scope>NUCLEOTIDE SEQUENCE [LARGE SCALE GENOMIC DNA]</scope>
    <source>
        <strain evidence="2">TBRC 5832</strain>
    </source>
</reference>
<protein>
    <submittedName>
        <fullName evidence="1">Uncharacterized protein</fullName>
    </submittedName>
</protein>
<dbReference type="InterPro" id="IPR011990">
    <property type="entry name" value="TPR-like_helical_dom_sf"/>
</dbReference>
<organism evidence="1 2">
    <name type="scientific">Actinoplanes subglobosus</name>
    <dbReference type="NCBI Taxonomy" id="1547892"/>
    <lineage>
        <taxon>Bacteria</taxon>
        <taxon>Bacillati</taxon>
        <taxon>Actinomycetota</taxon>
        <taxon>Actinomycetes</taxon>
        <taxon>Micromonosporales</taxon>
        <taxon>Micromonosporaceae</taxon>
        <taxon>Actinoplanes</taxon>
    </lineage>
</organism>
<name>A0ABV8J5K4_9ACTN</name>
<sequence length="774" mass="84286">MVFAEQPPNSSPSLDPEKVHTLPELAAALGALRGTRSYAALIKAAEQLPPRGGRRPALSKATLNSLVSKAESVPERDTVVTFLTVCGVRGPDQDPWLAAWERVKTRHQRRPAGARRVREADPRRLGVHASIQVTAGTDDLPPYVRRDFDAELRNTVDAAARTGGMVLLCGGSSVGKTRALFEAAGAVLPEWWLLHPADAAGVRAFAQAPTPRTVVWLDELQRYLDQPGGLPAGSIRDLLAAGVVVLATLWPDEVANRSAPRVPGEDDRHAEDRELLKLARIMDVPATFSIDERRRAEQRADDGRIRIALEHADPGVTQVLAAGPELIRRWRHAPAGECYGQAVITAALDARRVGAQAPLTIDYLEAAAPAYLTPAQQATAPPDWFGQAIRYAVKPVQGAASCLTPVPVGMGQIAGYLTADYLHQTARTIRRTEAVPDPVWQALVTHHPHDWYRLSDNAERRGQPEHAIGLYRRQAGTGDVFAAAKLNGLLVEQGRVEELRQRADAGDEYAAKWLVEQRQAEKRRQQPEDGIAVELLIEQDQIEEATRLLRQSADAGDMSAALRLSGLLAGQGRLAELRQRADSGDVFAAGRLAALLVEQGRVEELRRRADAGDTFAAARLAGLLAEQGRVEELRRRADAGDTFAAMGLADLLVAQGRVEELRDRVDAGDSSAAGRLADLLVAQGRVEELRQRVDAGEVSAAGPLARWLAEYERVEELRQRADAGDLHAAMKLVDLLAEQNRIDDLEGEMRAGTFKAAARLAQIRRPPWRPEATK</sequence>
<dbReference type="Proteomes" id="UP001595867">
    <property type="component" value="Unassembled WGS sequence"/>
</dbReference>
<accession>A0ABV8J5K4</accession>
<dbReference type="RefSeq" id="WP_378072726.1">
    <property type="nucleotide sequence ID" value="NZ_JBHSBL010000029.1"/>
</dbReference>
<gene>
    <name evidence="1" type="ORF">ACFO0C_43510</name>
</gene>
<proteinExistence type="predicted"/>
<dbReference type="Gene3D" id="1.25.40.10">
    <property type="entry name" value="Tetratricopeptide repeat domain"/>
    <property type="match status" value="1"/>
</dbReference>
<evidence type="ECO:0000313" key="1">
    <source>
        <dbReference type="EMBL" id="MFC4071849.1"/>
    </source>
</evidence>
<evidence type="ECO:0000313" key="2">
    <source>
        <dbReference type="Proteomes" id="UP001595867"/>
    </source>
</evidence>